<evidence type="ECO:0000313" key="3">
    <source>
        <dbReference type="Proteomes" id="UP000016934"/>
    </source>
</evidence>
<reference evidence="3" key="2">
    <citation type="journal article" date="2013" name="PLoS Genet.">
        <title>Comparative genome structure, secondary metabolite, and effector coding capacity across Cochliobolus pathogens.</title>
        <authorList>
            <person name="Condon B.J."/>
            <person name="Leng Y."/>
            <person name="Wu D."/>
            <person name="Bushley K.E."/>
            <person name="Ohm R.A."/>
            <person name="Otillar R."/>
            <person name="Martin J."/>
            <person name="Schackwitz W."/>
            <person name="Grimwood J."/>
            <person name="MohdZainudin N."/>
            <person name="Xue C."/>
            <person name="Wang R."/>
            <person name="Manning V.A."/>
            <person name="Dhillon B."/>
            <person name="Tu Z.J."/>
            <person name="Steffenson B.J."/>
            <person name="Salamov A."/>
            <person name="Sun H."/>
            <person name="Lowry S."/>
            <person name="LaButti K."/>
            <person name="Han J."/>
            <person name="Copeland A."/>
            <person name="Lindquist E."/>
            <person name="Barry K."/>
            <person name="Schmutz J."/>
            <person name="Baker S.E."/>
            <person name="Ciuffetti L.M."/>
            <person name="Grigoriev I.V."/>
            <person name="Zhong S."/>
            <person name="Turgeon B.G."/>
        </authorList>
    </citation>
    <scope>NUCLEOTIDE SEQUENCE [LARGE SCALE GENOMIC DNA]</scope>
    <source>
        <strain evidence="3">ND90Pr / ATCC 201652</strain>
    </source>
</reference>
<evidence type="ECO:0000313" key="2">
    <source>
        <dbReference type="EMBL" id="EMD61856.1"/>
    </source>
</evidence>
<protein>
    <submittedName>
        <fullName evidence="2">Uncharacterized protein</fullName>
    </submittedName>
</protein>
<accession>M2SY31</accession>
<dbReference type="Proteomes" id="UP000016934">
    <property type="component" value="Unassembled WGS sequence"/>
</dbReference>
<evidence type="ECO:0000256" key="1">
    <source>
        <dbReference type="SAM" id="MobiDB-lite"/>
    </source>
</evidence>
<organism evidence="2 3">
    <name type="scientific">Cochliobolus sativus (strain ND90Pr / ATCC 201652)</name>
    <name type="common">Common root rot and spot blotch fungus</name>
    <name type="synonym">Bipolaris sorokiniana</name>
    <dbReference type="NCBI Taxonomy" id="665912"/>
    <lineage>
        <taxon>Eukaryota</taxon>
        <taxon>Fungi</taxon>
        <taxon>Dikarya</taxon>
        <taxon>Ascomycota</taxon>
        <taxon>Pezizomycotina</taxon>
        <taxon>Dothideomycetes</taxon>
        <taxon>Pleosporomycetidae</taxon>
        <taxon>Pleosporales</taxon>
        <taxon>Pleosporineae</taxon>
        <taxon>Pleosporaceae</taxon>
        <taxon>Bipolaris</taxon>
    </lineage>
</organism>
<dbReference type="GeneID" id="19137599"/>
<dbReference type="EMBL" id="KB445647">
    <property type="protein sequence ID" value="EMD61856.1"/>
    <property type="molecule type" value="Genomic_DNA"/>
</dbReference>
<dbReference type="HOGENOM" id="CLU_839390_0_0_1"/>
<dbReference type="KEGG" id="bsc:COCSADRAFT_343418"/>
<proteinExistence type="predicted"/>
<name>M2SY31_COCSN</name>
<feature type="region of interest" description="Disordered" evidence="1">
    <location>
        <begin position="59"/>
        <end position="80"/>
    </location>
</feature>
<dbReference type="AlphaFoldDB" id="M2SY31"/>
<gene>
    <name evidence="2" type="ORF">COCSADRAFT_343418</name>
</gene>
<sequence>MAHVVSSRLELPSFAMATATRYNVDGFNLAHASSSCMATVVNGLADGWLVTADLALQLRPEPRPSNGQPGTDAPRSGPRHLSPLARLPARLLVCSFIHQMETETAPSDRDFPSRPSSALVCLLLLLVDWLLLSSATANLSCSEILPVCVGVGAASPTLPPTMESAPRYSATPACTASFSPQALARHVHCTSHPAMSTTTATTTSAPTTVSNPLIDRQAPHLHASRLPPCTTQLSNLTIPPSGHSPPPLCHRMCWLQPPHAPHSHATLIGASGLANLHMTILPIGYRCFNLHDSSMAATDRRQVIAPHDLFSLDLGGGTIMIAQADDTAPAT</sequence>
<dbReference type="RefSeq" id="XP_007702240.1">
    <property type="nucleotide sequence ID" value="XM_007704050.1"/>
</dbReference>
<reference evidence="2 3" key="1">
    <citation type="journal article" date="2012" name="PLoS Pathog.">
        <title>Diverse lifestyles and strategies of plant pathogenesis encoded in the genomes of eighteen Dothideomycetes fungi.</title>
        <authorList>
            <person name="Ohm R.A."/>
            <person name="Feau N."/>
            <person name="Henrissat B."/>
            <person name="Schoch C.L."/>
            <person name="Horwitz B.A."/>
            <person name="Barry K.W."/>
            <person name="Condon B.J."/>
            <person name="Copeland A.C."/>
            <person name="Dhillon B."/>
            <person name="Glaser F."/>
            <person name="Hesse C.N."/>
            <person name="Kosti I."/>
            <person name="LaButti K."/>
            <person name="Lindquist E.A."/>
            <person name="Lucas S."/>
            <person name="Salamov A.A."/>
            <person name="Bradshaw R.E."/>
            <person name="Ciuffetti L."/>
            <person name="Hamelin R.C."/>
            <person name="Kema G.H.J."/>
            <person name="Lawrence C."/>
            <person name="Scott J.A."/>
            <person name="Spatafora J.W."/>
            <person name="Turgeon B.G."/>
            <person name="de Wit P.J.G.M."/>
            <person name="Zhong S."/>
            <person name="Goodwin S.B."/>
            <person name="Grigoriev I.V."/>
        </authorList>
    </citation>
    <scope>NUCLEOTIDE SEQUENCE [LARGE SCALE GENOMIC DNA]</scope>
    <source>
        <strain evidence="3">ND90Pr / ATCC 201652</strain>
    </source>
</reference>
<keyword evidence="3" id="KW-1185">Reference proteome</keyword>